<evidence type="ECO:0000313" key="4">
    <source>
        <dbReference type="Proteomes" id="UP000320244"/>
    </source>
</evidence>
<comment type="caution">
    <text evidence="3">The sequence shown here is derived from an EMBL/GenBank/DDBJ whole genome shotgun (WGS) entry which is preliminary data.</text>
</comment>
<reference evidence="3 4" key="1">
    <citation type="submission" date="2019-05" db="EMBL/GenBank/DDBJ databases">
        <authorList>
            <person name="Lee S.D."/>
        </authorList>
    </citation>
    <scope>NUCLEOTIDE SEQUENCE [LARGE SCALE GENOMIC DNA]</scope>
    <source>
        <strain evidence="3 4">C5-26</strain>
    </source>
</reference>
<feature type="region of interest" description="Disordered" evidence="2">
    <location>
        <begin position="1"/>
        <end position="32"/>
    </location>
</feature>
<organism evidence="3 4">
    <name type="scientific">Leekyejoonella antrihumi</name>
    <dbReference type="NCBI Taxonomy" id="1660198"/>
    <lineage>
        <taxon>Bacteria</taxon>
        <taxon>Bacillati</taxon>
        <taxon>Actinomycetota</taxon>
        <taxon>Actinomycetes</taxon>
        <taxon>Micrococcales</taxon>
        <taxon>Dermacoccaceae</taxon>
        <taxon>Leekyejoonella</taxon>
    </lineage>
</organism>
<protein>
    <submittedName>
        <fullName evidence="3">Pentapeptide repeat-containing protein</fullName>
    </submittedName>
</protein>
<dbReference type="PANTHER" id="PTHR14136">
    <property type="entry name" value="BTB_POZ DOMAIN-CONTAINING PROTEIN KCTD9"/>
    <property type="match status" value="1"/>
</dbReference>
<gene>
    <name evidence="3" type="ORF">FGL98_06570</name>
</gene>
<dbReference type="InterPro" id="IPR051082">
    <property type="entry name" value="Pentapeptide-BTB/POZ_domain"/>
</dbReference>
<dbReference type="PANTHER" id="PTHR14136:SF17">
    <property type="entry name" value="BTB_POZ DOMAIN-CONTAINING PROTEIN KCTD9"/>
    <property type="match status" value="1"/>
</dbReference>
<dbReference type="OrthoDB" id="2579959at2"/>
<sequence length="1180" mass="122779">MARADRTARRDARLRAPTGGRHRRPRALRGGAVMQRSVRVRRGRSSATLSMLACIIALIVSTLMIFSSPANAVVTLKQSASVTQDVAGPAKKHNAGVAQGVAGTANQHNGPADPSTKVFGAAFASWLLDKAGGATAAQGVGMIFSLSGLNRVLSPDPNTVLLREILRQLTQIQGDIRDLRRSLDGLINQLSRDNLDRLLVQLRDTVTTPLDHLFREEFARVVSAAEAYANAREHDPVQITPTYDALIQRRNEFYMAFDRCCTTATAQIHHFLVPGPSSVLAAMGRVLAGEHRYLTAADSADLRNLHNQFADWEALAAWMKMERLLPSVDPSRVPAGVFPGDLAAYNQARRDFLGYRRSEAQNLVPAIPRDVVIDGSTAGSTTTLTGARMYVPASTGLTYQPAVDRAGSVPRAVTELNARHAEGLNHWRVPSQAELTQLLTGRPTQPPTTGVDFLRSLNPTSRAWGQIVGGSWPFLWSSDEVTRTTWCWVYDGRGSPVLDQYHPVRTHTAVSIATANPAWTARPLVPHRPTDPQACVALIASQFAANTGALLATRTVGAMPIDYLGRGGGPTLRPSAHLRNADLSGLDLTGTNLTDADLTGATLTGAYFTDDEGATGVNLTRARLAGVTSGGIVGDATLPTGWQLTNGYLVGPQANLTDADLRGADLSGADLRGVTSGGVDCTGCKLPVGWHWTGLKSGGFLVGPGADLRGADLQGLDLSGVDLTGAQLAGANLTHANLSRAVLSDLSLAGVRLTGSNLTGAELSRSTISGVGFAGATLTGVRSFSLVDTPVPATLPSPWRVRAGSLFGPGANLSGLAFIGADLRGIKATGADFTGANLTFANLTGVDLTGASFTGANLTNLNLTNAILVNARLTQATVTGATFTTDSDNTFAGIVSGGLVGTPASLPASGRYRLVQGYLVGPSANLAGATFTSAAQLGASLSGTNFTGATLSGVNLTGAALRNAILTGARLTGATLSGADLSHAMLDGVSSGGIVGTPSLPIRWTVNGGYLVGPRANLRDANLSGAHFLFRDLRATDLHGANLTDAHLGAANLDGADLTGAVLTGVQWGVTMCPDGVRRVGATPCAAAVWRGSSTTSASANKSAGTLIVDVGPGLPDGALWEVIVQRLSDSGGWVTLSTHTTKGPGNPLRLNLPAGTYRAITWPQKNYHGSASQSIGLVK</sequence>
<evidence type="ECO:0000313" key="3">
    <source>
        <dbReference type="EMBL" id="TWP37406.1"/>
    </source>
</evidence>
<evidence type="ECO:0000256" key="2">
    <source>
        <dbReference type="SAM" id="MobiDB-lite"/>
    </source>
</evidence>
<reference evidence="3 4" key="2">
    <citation type="submission" date="2019-08" db="EMBL/GenBank/DDBJ databases">
        <title>Jejuicoccus antrihumi gen. nov., sp. nov., a new member of the family Dermacoccaceae isolated from a cave.</title>
        <authorList>
            <person name="Schumann P."/>
            <person name="Kim I.S."/>
        </authorList>
    </citation>
    <scope>NUCLEOTIDE SEQUENCE [LARGE SCALE GENOMIC DNA]</scope>
    <source>
        <strain evidence="3 4">C5-26</strain>
    </source>
</reference>
<keyword evidence="4" id="KW-1185">Reference proteome</keyword>
<proteinExistence type="predicted"/>
<dbReference type="SUPFAM" id="SSF141571">
    <property type="entry name" value="Pentapeptide repeat-like"/>
    <property type="match status" value="3"/>
</dbReference>
<feature type="compositionally biased region" description="Basic and acidic residues" evidence="2">
    <location>
        <begin position="1"/>
        <end position="14"/>
    </location>
</feature>
<name>A0A563E4H6_9MICO</name>
<accession>A0A563E4H6</accession>
<dbReference type="EMBL" id="VCQV01000006">
    <property type="protein sequence ID" value="TWP37406.1"/>
    <property type="molecule type" value="Genomic_DNA"/>
</dbReference>
<dbReference type="Proteomes" id="UP000320244">
    <property type="component" value="Unassembled WGS sequence"/>
</dbReference>
<evidence type="ECO:0000256" key="1">
    <source>
        <dbReference type="SAM" id="Coils"/>
    </source>
</evidence>
<dbReference type="AlphaFoldDB" id="A0A563E4H6"/>
<dbReference type="Gene3D" id="2.160.20.80">
    <property type="entry name" value="E3 ubiquitin-protein ligase SopA"/>
    <property type="match status" value="5"/>
</dbReference>
<dbReference type="Pfam" id="PF00805">
    <property type="entry name" value="Pentapeptide"/>
    <property type="match status" value="7"/>
</dbReference>
<feature type="coiled-coil region" evidence="1">
    <location>
        <begin position="162"/>
        <end position="189"/>
    </location>
</feature>
<keyword evidence="1" id="KW-0175">Coiled coil</keyword>
<dbReference type="InterPro" id="IPR001646">
    <property type="entry name" value="5peptide_repeat"/>
</dbReference>